<dbReference type="Proteomes" id="UP000076408">
    <property type="component" value="Unassembled WGS sequence"/>
</dbReference>
<organism evidence="1 2">
    <name type="scientific">Anopheles stephensi</name>
    <name type="common">Indo-Pakistan malaria mosquito</name>
    <dbReference type="NCBI Taxonomy" id="30069"/>
    <lineage>
        <taxon>Eukaryota</taxon>
        <taxon>Metazoa</taxon>
        <taxon>Ecdysozoa</taxon>
        <taxon>Arthropoda</taxon>
        <taxon>Hexapoda</taxon>
        <taxon>Insecta</taxon>
        <taxon>Pterygota</taxon>
        <taxon>Neoptera</taxon>
        <taxon>Endopterygota</taxon>
        <taxon>Diptera</taxon>
        <taxon>Nematocera</taxon>
        <taxon>Culicoidea</taxon>
        <taxon>Culicidae</taxon>
        <taxon>Anophelinae</taxon>
        <taxon>Anopheles</taxon>
    </lineage>
</organism>
<dbReference type="VEuPathDB" id="VectorBase:ASTEI20_038405"/>
<name>A0A182YK37_ANOST</name>
<evidence type="ECO:0000313" key="2">
    <source>
        <dbReference type="Proteomes" id="UP000076408"/>
    </source>
</evidence>
<dbReference type="AlphaFoldDB" id="A0A182YK37"/>
<sequence length="1057" mass="120348">VKCADLATSYDSIDLDTCYTNFRCKINVYCDVHESTVAEFLRAQFPDFELELNKENGIPKCDAVYVFSLMLYFSCIRHPIPYFQNIGKEFDVAYQQSMKAFLNSFVSKDGNQIVINRSFLDKAFQNAKPFANVLNDESCNRSVLSQQMITSTPIGKHEIKKPSPSTPKSVALEWKLKNLNALLEAAQSENISQDREIERLLQHVKELQEEKKMYQAKINILQLNETCACGNDLTNLPNPSSRITEQLQKQLESKDSVIEQLQEELSKLKESISTEMERYMTMKKQYGMLQEDNQRMKLAAEELKEEITMKETCNQNLFEIVKDLRRFISENHVQGAGLMESLESTFEFLDQSFKNMASDDSQGYDSENLASTVVDIKLKEKEHELEAMTKKTQELEHDLQAMTEDLNRQLERDKTLIKDLSCQMELQKQINLELSQKTVELRQALAEAEKDKSQLTEDLEKNKASVKDLSSQLAELDQKTAELQQALANTERGKLLLADDIEEFKAKVKELQSQLEEKVRVQIELNEKNIGLLQALAESEKGKSQLLDDLGKEKSKTADLNRRLEQVEKTKAFHEQSYANVSDEMVKQISALQLHLDQEKEKSDEINCQYVQVRRQADDLDKQCTKLRQKLAEDQNEIANLQQQLAAKDAKLNELCALHEEKEKSARQYAVKGRQQADDLDKQSKDAKLNELCALHEEKVKQLEKSCKDGEIFAMKLFRARHALTEKEELWAQERSTMAKVMEEKLRDARIEHDSKMAKMKDRMVELHKEGKTKLESDVQGLLLTVDGYKRKVCVENLEVRCAKLQQQLAEMNERNLEVRKENQLLQIRIKSMDEFGNDRKSVLLPSQANLRNNFKMEDEEGELFNNMYLADLKSGRCVSPGPSTSNGGVNRFFELSQRNSMVLPHLRTNYVALEPDCDPPQDDTRENMSTTFDDSSTGLISRRKVSGITSYKRPGPPTPSKRAGRLSLTGALSVNGGGEVQYKEVLRDANANVAVTSGGGGAAAAAGIVGSAADSAARTRRTKTPGKFKQMISSSSLLNNFQRDEVNKQTFFPYYI</sequence>
<protein>
    <submittedName>
        <fullName evidence="1">Uncharacterized protein</fullName>
    </submittedName>
</protein>
<evidence type="ECO:0000313" key="1">
    <source>
        <dbReference type="EnsemblMetazoa" id="ASTEI08823-PA"/>
    </source>
</evidence>
<dbReference type="STRING" id="30069.A0A182YK37"/>
<keyword evidence="2" id="KW-1185">Reference proteome</keyword>
<reference evidence="2" key="1">
    <citation type="journal article" date="2014" name="Genome Biol.">
        <title>Genome analysis of a major urban malaria vector mosquito, Anopheles stephensi.</title>
        <authorList>
            <person name="Jiang X."/>
            <person name="Peery A."/>
            <person name="Hall A.B."/>
            <person name="Sharma A."/>
            <person name="Chen X.G."/>
            <person name="Waterhouse R.M."/>
            <person name="Komissarov A."/>
            <person name="Riehle M.M."/>
            <person name="Shouche Y."/>
            <person name="Sharakhova M.V."/>
            <person name="Lawson D."/>
            <person name="Pakpour N."/>
            <person name="Arensburger P."/>
            <person name="Davidson V.L."/>
            <person name="Eiglmeier K."/>
            <person name="Emrich S."/>
            <person name="George P."/>
            <person name="Kennedy R.C."/>
            <person name="Mane S.P."/>
            <person name="Maslen G."/>
            <person name="Oringanje C."/>
            <person name="Qi Y."/>
            <person name="Settlage R."/>
            <person name="Tojo M."/>
            <person name="Tubio J.M."/>
            <person name="Unger M.F."/>
            <person name="Wang B."/>
            <person name="Vernick K.D."/>
            <person name="Ribeiro J.M."/>
            <person name="James A.A."/>
            <person name="Michel K."/>
            <person name="Riehle M.A."/>
            <person name="Luckhart S."/>
            <person name="Sharakhov I.V."/>
            <person name="Tu Z."/>
        </authorList>
    </citation>
    <scope>NUCLEOTIDE SEQUENCE [LARGE SCALE GENOMIC DNA]</scope>
    <source>
        <strain evidence="2">Indian</strain>
    </source>
</reference>
<dbReference type="EnsemblMetazoa" id="ASTEI08823-RA">
    <property type="protein sequence ID" value="ASTEI08823-PA"/>
    <property type="gene ID" value="ASTEI08823"/>
</dbReference>
<reference evidence="1" key="2">
    <citation type="submission" date="2020-05" db="UniProtKB">
        <authorList>
            <consortium name="EnsemblMetazoa"/>
        </authorList>
    </citation>
    <scope>IDENTIFICATION</scope>
    <source>
        <strain evidence="1">Indian</strain>
    </source>
</reference>
<dbReference type="VEuPathDB" id="VectorBase:ASTE001143"/>
<dbReference type="PANTHER" id="PTHR23159:SF31">
    <property type="entry name" value="CENTROSOME-ASSOCIATED PROTEIN CEP250 ISOFORM X1"/>
    <property type="match status" value="1"/>
</dbReference>
<dbReference type="PANTHER" id="PTHR23159">
    <property type="entry name" value="CENTROSOMAL PROTEIN 2"/>
    <property type="match status" value="1"/>
</dbReference>
<accession>A0A182YK37</accession>
<dbReference type="VEuPathDB" id="VectorBase:ASTEI08823"/>
<proteinExistence type="predicted"/>